<accession>A0A2P2NEW1</accession>
<dbReference type="EMBL" id="GGEC01060542">
    <property type="protein sequence ID" value="MBX41026.1"/>
    <property type="molecule type" value="Transcribed_RNA"/>
</dbReference>
<sequence>MVIFCLFIDTDLIPLFKMFCMEMWRKQLWPIFF</sequence>
<dbReference type="AlphaFoldDB" id="A0A2P2NEW1"/>
<proteinExistence type="predicted"/>
<organism evidence="1">
    <name type="scientific">Rhizophora mucronata</name>
    <name type="common">Asiatic mangrove</name>
    <dbReference type="NCBI Taxonomy" id="61149"/>
    <lineage>
        <taxon>Eukaryota</taxon>
        <taxon>Viridiplantae</taxon>
        <taxon>Streptophyta</taxon>
        <taxon>Embryophyta</taxon>
        <taxon>Tracheophyta</taxon>
        <taxon>Spermatophyta</taxon>
        <taxon>Magnoliopsida</taxon>
        <taxon>eudicotyledons</taxon>
        <taxon>Gunneridae</taxon>
        <taxon>Pentapetalae</taxon>
        <taxon>rosids</taxon>
        <taxon>fabids</taxon>
        <taxon>Malpighiales</taxon>
        <taxon>Rhizophoraceae</taxon>
        <taxon>Rhizophora</taxon>
    </lineage>
</organism>
<protein>
    <submittedName>
        <fullName evidence="1">Uncharacterized protein</fullName>
    </submittedName>
</protein>
<name>A0A2P2NEW1_RHIMU</name>
<evidence type="ECO:0000313" key="1">
    <source>
        <dbReference type="EMBL" id="MBX41026.1"/>
    </source>
</evidence>
<reference evidence="1" key="1">
    <citation type="submission" date="2018-02" db="EMBL/GenBank/DDBJ databases">
        <title>Rhizophora mucronata_Transcriptome.</title>
        <authorList>
            <person name="Meera S.P."/>
            <person name="Sreeshan A."/>
            <person name="Augustine A."/>
        </authorList>
    </citation>
    <scope>NUCLEOTIDE SEQUENCE</scope>
    <source>
        <tissue evidence="1">Leaf</tissue>
    </source>
</reference>